<dbReference type="GO" id="GO:0003723">
    <property type="term" value="F:RNA binding"/>
    <property type="evidence" value="ECO:0007669"/>
    <property type="project" value="InterPro"/>
</dbReference>
<comment type="similarity">
    <text evidence="1">Belongs to the CSN12 family.</text>
</comment>
<dbReference type="FunFam" id="1.10.10.10:FF:000146">
    <property type="entry name" value="PCI domain-containing protein 2 homolog"/>
    <property type="match status" value="1"/>
</dbReference>
<proteinExistence type="inferred from homology"/>
<evidence type="ECO:0000256" key="1">
    <source>
        <dbReference type="ARBA" id="ARBA00025771"/>
    </source>
</evidence>
<dbReference type="OrthoDB" id="10252687at2759"/>
<dbReference type="GO" id="GO:0000973">
    <property type="term" value="P:post-transcriptional tethering of RNA polymerase II gene DNA at nuclear periphery"/>
    <property type="evidence" value="ECO:0007669"/>
    <property type="project" value="TreeGrafter"/>
</dbReference>
<name>A0A8S4GFC6_PLUXY</name>
<dbReference type="GO" id="GO:0006368">
    <property type="term" value="P:transcription elongation by RNA polymerase II"/>
    <property type="evidence" value="ECO:0007669"/>
    <property type="project" value="TreeGrafter"/>
</dbReference>
<organism evidence="5 6">
    <name type="scientific">Plutella xylostella</name>
    <name type="common">Diamondback moth</name>
    <name type="synonym">Plutella maculipennis</name>
    <dbReference type="NCBI Taxonomy" id="51655"/>
    <lineage>
        <taxon>Eukaryota</taxon>
        <taxon>Metazoa</taxon>
        <taxon>Ecdysozoa</taxon>
        <taxon>Arthropoda</taxon>
        <taxon>Hexapoda</taxon>
        <taxon>Insecta</taxon>
        <taxon>Pterygota</taxon>
        <taxon>Neoptera</taxon>
        <taxon>Endopterygota</taxon>
        <taxon>Lepidoptera</taxon>
        <taxon>Glossata</taxon>
        <taxon>Ditrysia</taxon>
        <taxon>Yponomeutoidea</taxon>
        <taxon>Plutellidae</taxon>
        <taxon>Plutella</taxon>
    </lineage>
</organism>
<dbReference type="EMBL" id="CAJHNJ030000714">
    <property type="protein sequence ID" value="CAG9138669.1"/>
    <property type="molecule type" value="Genomic_DNA"/>
</dbReference>
<dbReference type="InterPro" id="IPR036388">
    <property type="entry name" value="WH-like_DNA-bd_sf"/>
</dbReference>
<accession>A0A8S4GFC6</accession>
<dbReference type="InterPro" id="IPR000717">
    <property type="entry name" value="PCI_dom"/>
</dbReference>
<dbReference type="PANTHER" id="PTHR12732:SF0">
    <property type="entry name" value="PCI DOMAIN-CONTAINING PROTEIN 2"/>
    <property type="match status" value="1"/>
</dbReference>
<comment type="caution">
    <text evidence="5">The sequence shown here is derived from an EMBL/GenBank/DDBJ whole genome shotgun (WGS) entry which is preliminary data.</text>
</comment>
<evidence type="ECO:0000313" key="6">
    <source>
        <dbReference type="Proteomes" id="UP000653454"/>
    </source>
</evidence>
<dbReference type="InterPro" id="IPR045114">
    <property type="entry name" value="Csn12-like"/>
</dbReference>
<protein>
    <recommendedName>
        <fullName evidence="3">PCI domain-containing protein 2 homolog</fullName>
    </recommendedName>
    <alternativeName>
        <fullName evidence="2">CSN12-like protein</fullName>
    </alternativeName>
</protein>
<dbReference type="PROSITE" id="PS50250">
    <property type="entry name" value="PCI"/>
    <property type="match status" value="1"/>
</dbReference>
<dbReference type="PANTHER" id="PTHR12732">
    <property type="entry name" value="UNCHARACTERIZED PROTEASOME COMPONENT REGION PCI-CONTAINING"/>
    <property type="match status" value="1"/>
</dbReference>
<gene>
    <name evidence="5" type="ORF">PLXY2_LOCUS16921</name>
</gene>
<reference evidence="5" key="1">
    <citation type="submission" date="2020-11" db="EMBL/GenBank/DDBJ databases">
        <authorList>
            <person name="Whiteford S."/>
        </authorList>
    </citation>
    <scope>NUCLEOTIDE SEQUENCE</scope>
</reference>
<dbReference type="Pfam" id="PF01399">
    <property type="entry name" value="PCI"/>
    <property type="match status" value="1"/>
</dbReference>
<evidence type="ECO:0000259" key="4">
    <source>
        <dbReference type="PROSITE" id="PS50250"/>
    </source>
</evidence>
<sequence>MATLTVDQYTENVERAFKAKQGVELGKLLSLRDEHVLSRPLQLCEIPLLVKGKGIAPIFDIVVAHLLCIKSIKSKDYIEASARQSACVASVVKLLQAQPEENWCLPLMYTVCVDLRLLAQAAEINDTILRGKTLEKAAESLLNCFRVCSADNRTAMQVTKRVGMLNVVNQLLKVYFRIRQLNLCKPLIRAIEASPMKDAFPQSQKITYKFFVGRKAVIDSDYKTADECLTYAFQMCNKDSAKNKRVILTYLVPVKMILGYMPSIDILQKYDLMQFDKLVTAVKAGNIQGIDDALTEHEGFFINSGIYLVVEKLKITGYRNLFRLVYLAEKKHVIDISLIQAALMMMGQDVDADETQSLVAYLIYANKIKGYISLPHKKLVVSKQNPFPRLTTVGAV</sequence>
<evidence type="ECO:0000256" key="2">
    <source>
        <dbReference type="ARBA" id="ARBA00033214"/>
    </source>
</evidence>
<feature type="domain" description="PCI" evidence="4">
    <location>
        <begin position="206"/>
        <end position="386"/>
    </location>
</feature>
<evidence type="ECO:0000313" key="5">
    <source>
        <dbReference type="EMBL" id="CAG9138669.1"/>
    </source>
</evidence>
<dbReference type="GO" id="GO:0016973">
    <property type="term" value="P:poly(A)+ mRNA export from nucleus"/>
    <property type="evidence" value="ECO:0007669"/>
    <property type="project" value="TreeGrafter"/>
</dbReference>
<dbReference type="Proteomes" id="UP000653454">
    <property type="component" value="Unassembled WGS sequence"/>
</dbReference>
<dbReference type="GO" id="GO:0003690">
    <property type="term" value="F:double-stranded DNA binding"/>
    <property type="evidence" value="ECO:0007669"/>
    <property type="project" value="InterPro"/>
</dbReference>
<dbReference type="SMART" id="SM00753">
    <property type="entry name" value="PAM"/>
    <property type="match status" value="1"/>
</dbReference>
<evidence type="ECO:0000256" key="3">
    <source>
        <dbReference type="ARBA" id="ARBA00072421"/>
    </source>
</evidence>
<dbReference type="Gene3D" id="1.10.10.10">
    <property type="entry name" value="Winged helix-like DNA-binding domain superfamily/Winged helix DNA-binding domain"/>
    <property type="match status" value="1"/>
</dbReference>
<dbReference type="GO" id="GO:0070390">
    <property type="term" value="C:transcription export complex 2"/>
    <property type="evidence" value="ECO:0007669"/>
    <property type="project" value="TreeGrafter"/>
</dbReference>
<dbReference type="AlphaFoldDB" id="A0A8S4GFC6"/>
<keyword evidence="6" id="KW-1185">Reference proteome</keyword>